<proteinExistence type="predicted"/>
<feature type="transmembrane region" description="Helical" evidence="1">
    <location>
        <begin position="20"/>
        <end position="41"/>
    </location>
</feature>
<dbReference type="Proteomes" id="UP000183832">
    <property type="component" value="Unassembled WGS sequence"/>
</dbReference>
<sequence>MSFASFLVFNRYAFPAYINMFLIAYAYSFIHFISFCINVLISYASNIKDIPMNPECKINIVETLSSLYNSIYFYSVIAYLCTAKPPMIFVALSTFVYTISFSILNCLFVVIPGDNLMKIEKDLTESLSQCERSLEDKKFRESIKFLFLQIENQPMKLVLFKILSIEIPTVSIIVMEIFSWCFTLLQFDLESNQDN</sequence>
<feature type="transmembrane region" description="Helical" evidence="1">
    <location>
        <begin position="61"/>
        <end position="80"/>
    </location>
</feature>
<evidence type="ECO:0000313" key="2">
    <source>
        <dbReference type="EMBL" id="CRL01027.1"/>
    </source>
</evidence>
<dbReference type="EMBL" id="CVRI01000055">
    <property type="protein sequence ID" value="CRL01027.1"/>
    <property type="molecule type" value="Genomic_DNA"/>
</dbReference>
<dbReference type="AlphaFoldDB" id="A0A1J1ILC6"/>
<organism evidence="2 3">
    <name type="scientific">Clunio marinus</name>
    <dbReference type="NCBI Taxonomy" id="568069"/>
    <lineage>
        <taxon>Eukaryota</taxon>
        <taxon>Metazoa</taxon>
        <taxon>Ecdysozoa</taxon>
        <taxon>Arthropoda</taxon>
        <taxon>Hexapoda</taxon>
        <taxon>Insecta</taxon>
        <taxon>Pterygota</taxon>
        <taxon>Neoptera</taxon>
        <taxon>Endopterygota</taxon>
        <taxon>Diptera</taxon>
        <taxon>Nematocera</taxon>
        <taxon>Chironomoidea</taxon>
        <taxon>Chironomidae</taxon>
        <taxon>Clunio</taxon>
    </lineage>
</organism>
<keyword evidence="1" id="KW-0472">Membrane</keyword>
<keyword evidence="1" id="KW-0812">Transmembrane</keyword>
<gene>
    <name evidence="2" type="ORF">CLUMA_CG014850</name>
</gene>
<evidence type="ECO:0000313" key="3">
    <source>
        <dbReference type="Proteomes" id="UP000183832"/>
    </source>
</evidence>
<evidence type="ECO:0000256" key="1">
    <source>
        <dbReference type="SAM" id="Phobius"/>
    </source>
</evidence>
<name>A0A1J1ILC6_9DIPT</name>
<feature type="transmembrane region" description="Helical" evidence="1">
    <location>
        <begin position="86"/>
        <end position="111"/>
    </location>
</feature>
<feature type="transmembrane region" description="Helical" evidence="1">
    <location>
        <begin position="158"/>
        <end position="185"/>
    </location>
</feature>
<keyword evidence="3" id="KW-1185">Reference proteome</keyword>
<reference evidence="2 3" key="1">
    <citation type="submission" date="2015-04" db="EMBL/GenBank/DDBJ databases">
        <authorList>
            <person name="Syromyatnikov M.Y."/>
            <person name="Popov V.N."/>
        </authorList>
    </citation>
    <scope>NUCLEOTIDE SEQUENCE [LARGE SCALE GENOMIC DNA]</scope>
</reference>
<accession>A0A1J1ILC6</accession>
<protein>
    <submittedName>
        <fullName evidence="2">CLUMA_CG014850, isoform A</fullName>
    </submittedName>
</protein>
<keyword evidence="1" id="KW-1133">Transmembrane helix</keyword>